<feature type="compositionally biased region" description="Polar residues" evidence="1">
    <location>
        <begin position="52"/>
        <end position="65"/>
    </location>
</feature>
<dbReference type="AlphaFoldDB" id="A0AA39V3V2"/>
<evidence type="ECO:0000256" key="1">
    <source>
        <dbReference type="SAM" id="MobiDB-lite"/>
    </source>
</evidence>
<feature type="compositionally biased region" description="Polar residues" evidence="1">
    <location>
        <begin position="73"/>
        <end position="85"/>
    </location>
</feature>
<evidence type="ECO:0000313" key="2">
    <source>
        <dbReference type="EMBL" id="KAK0510404.1"/>
    </source>
</evidence>
<sequence length="322" mass="37475">MELSAPALCSSSVHLLDSLKRDTIFCRLQIYLSHQPSSKCSTLPMSSSNMSFYPSPAESSDQPASIYNIPSPAESSDQHTSLYDTQQDHHKRKREESTEETPAKRPRTTWRNSWPNHWYNAEGKIPCQARGCGKVFDDDRNGDQKRVSHVTGTRNAEHKIILCMDRQIGCVYCDYRVKNRERRQLFNHEELAHRTCSMSTLTSFINLARRGCIIGDLGTRAAEPIFARMLRNLYQQYPSAPRLLYYRVHRREVNHVEEMVLIRILAPHWTGPDDGTLPGTQLVHPNNFLWHLRPNLSLTTREEQWWLKVWNILREMYRKAVI</sequence>
<comment type="caution">
    <text evidence="2">The sequence shown here is derived from an EMBL/GenBank/DDBJ whole genome shotgun (WGS) entry which is preliminary data.</text>
</comment>
<organism evidence="2 3">
    <name type="scientific">Cladonia borealis</name>
    <dbReference type="NCBI Taxonomy" id="184061"/>
    <lineage>
        <taxon>Eukaryota</taxon>
        <taxon>Fungi</taxon>
        <taxon>Dikarya</taxon>
        <taxon>Ascomycota</taxon>
        <taxon>Pezizomycotina</taxon>
        <taxon>Lecanoromycetes</taxon>
        <taxon>OSLEUM clade</taxon>
        <taxon>Lecanoromycetidae</taxon>
        <taxon>Lecanorales</taxon>
        <taxon>Lecanorineae</taxon>
        <taxon>Cladoniaceae</taxon>
        <taxon>Cladonia</taxon>
    </lineage>
</organism>
<dbReference type="Proteomes" id="UP001166286">
    <property type="component" value="Unassembled WGS sequence"/>
</dbReference>
<accession>A0AA39V3V2</accession>
<dbReference type="EMBL" id="JAFEKC020000015">
    <property type="protein sequence ID" value="KAK0510404.1"/>
    <property type="molecule type" value="Genomic_DNA"/>
</dbReference>
<protein>
    <submittedName>
        <fullName evidence="2">Uncharacterized protein</fullName>
    </submittedName>
</protein>
<evidence type="ECO:0000313" key="3">
    <source>
        <dbReference type="Proteomes" id="UP001166286"/>
    </source>
</evidence>
<name>A0AA39V3V2_9LECA</name>
<gene>
    <name evidence="2" type="ORF">JMJ35_006836</name>
</gene>
<keyword evidence="3" id="KW-1185">Reference proteome</keyword>
<reference evidence="2" key="1">
    <citation type="submission" date="2023-03" db="EMBL/GenBank/DDBJ databases">
        <title>Complete genome of Cladonia borealis.</title>
        <authorList>
            <person name="Park H."/>
        </authorList>
    </citation>
    <scope>NUCLEOTIDE SEQUENCE</scope>
    <source>
        <strain evidence="2">ANT050790</strain>
    </source>
</reference>
<feature type="region of interest" description="Disordered" evidence="1">
    <location>
        <begin position="52"/>
        <end position="109"/>
    </location>
</feature>
<proteinExistence type="predicted"/>